<feature type="compositionally biased region" description="Basic and acidic residues" evidence="2">
    <location>
        <begin position="390"/>
        <end position="407"/>
    </location>
</feature>
<protein>
    <submittedName>
        <fullName evidence="3">Uncharacterized protein</fullName>
    </submittedName>
</protein>
<feature type="compositionally biased region" description="Basic and acidic residues" evidence="2">
    <location>
        <begin position="885"/>
        <end position="894"/>
    </location>
</feature>
<feature type="region of interest" description="Disordered" evidence="2">
    <location>
        <begin position="830"/>
        <end position="855"/>
    </location>
</feature>
<feature type="region of interest" description="Disordered" evidence="2">
    <location>
        <begin position="534"/>
        <end position="569"/>
    </location>
</feature>
<feature type="region of interest" description="Disordered" evidence="2">
    <location>
        <begin position="604"/>
        <end position="671"/>
    </location>
</feature>
<reference evidence="3 4" key="1">
    <citation type="submission" date="2014-11" db="EMBL/GenBank/DDBJ databases">
        <authorList>
            <person name="Zhu J."/>
            <person name="Qi W."/>
            <person name="Song R."/>
        </authorList>
    </citation>
    <scope>NUCLEOTIDE SEQUENCE [LARGE SCALE GENOMIC DNA]</scope>
</reference>
<sequence length="894" mass="100448">MVMNGSDSVASEWHRREEVLGRVKAYLGHGRGSTIERLKLLRKEQQLRDEEQGALTEFERDIKWSARKLGEGQDCLTALRQQLDKTKQMLNCFREEFHNKKQHILERADAIQMDLLDLSETQQQIHDARREVRELEYWLDDVQQRTQHQQKQAAEELEPIRAERDSLIRRCNQMEGHLTSLQLQKELLVSDYREQIRQLQNHLKQQEGGYASQVRQCEEEDVKYYECMASLQEDLATNRKKSTFWRRQFEEFMEHAKEPTGPTDDPVPTLEPPDSLACVTALDKELRISEFPKASFPEIKQEEQAEYSQHEPLPPAERSVAPSPKSRGALKEKSQTRFGGRPADPPRQQTPLRGRPSADLTFLKQPSTTRLIPFSEAHSSPKTSDTAALTRREETLDTHRPPTRRFDSPLPKHSPVQRPDVPRRAKSAARLRPGRTREDERSPSEADIGTQRRRSEDRKPLLFSKVETNLPLGTARVGPTAPEEMEPTQPTQPASPSTVLTSREHSHRPQTETQADTKAELALPQHFHVDAALVSSPEEPPPDWVTFSTADDVPPPPFSAEDFSPCSDSRWERQGTIERMILPSSGHEDQKGQVPLWADFTAAADQPSPGIRDGAAINHSVLPPPQPAAGRARASKSAAHGPRNGMTLKTETLPLSPPSKSREEASNDMPVGSVGVSVAHDPLSEMSSMIADFTWQHICQQIKERHGQSRKHLARNATVIRKKNEARQPSGRGLKVSRSSSFASAVSEEAEAEMGPRTKSIEATHSPASEWLPEPHEHSPFRASKPPKSRDPEGLAAAKRFARRSKHSSFLSAYSDLEQMEQAGRRAEVTSGFFDREDEVHREPVSREVDRPAGGPAAIASLATDEEELLSKLVGTSESHAVHLLTDKGSEQQS</sequence>
<dbReference type="VEuPathDB" id="CryptoDB:Vbra_11479"/>
<feature type="region of interest" description="Disordered" evidence="2">
    <location>
        <begin position="706"/>
        <end position="806"/>
    </location>
</feature>
<feature type="compositionally biased region" description="Low complexity" evidence="2">
    <location>
        <begin position="479"/>
        <end position="498"/>
    </location>
</feature>
<gene>
    <name evidence="3" type="ORF">Vbra_11479</name>
</gene>
<feature type="compositionally biased region" description="Low complexity" evidence="2">
    <location>
        <begin position="737"/>
        <end position="747"/>
    </location>
</feature>
<dbReference type="AlphaFoldDB" id="A0A0G4EEL4"/>
<feature type="region of interest" description="Disordered" evidence="2">
    <location>
        <begin position="293"/>
        <end position="519"/>
    </location>
</feature>
<feature type="region of interest" description="Disordered" evidence="2">
    <location>
        <begin position="254"/>
        <end position="274"/>
    </location>
</feature>
<evidence type="ECO:0000256" key="1">
    <source>
        <dbReference type="SAM" id="Coils"/>
    </source>
</evidence>
<feature type="compositionally biased region" description="Basic and acidic residues" evidence="2">
    <location>
        <begin position="830"/>
        <end position="851"/>
    </location>
</feature>
<feature type="compositionally biased region" description="Polar residues" evidence="2">
    <location>
        <begin position="377"/>
        <end position="387"/>
    </location>
</feature>
<organism evidence="3 4">
    <name type="scientific">Vitrella brassicaformis (strain CCMP3155)</name>
    <dbReference type="NCBI Taxonomy" id="1169540"/>
    <lineage>
        <taxon>Eukaryota</taxon>
        <taxon>Sar</taxon>
        <taxon>Alveolata</taxon>
        <taxon>Colpodellida</taxon>
        <taxon>Vitrellaceae</taxon>
        <taxon>Vitrella</taxon>
    </lineage>
</organism>
<feature type="compositionally biased region" description="Basic residues" evidence="2">
    <location>
        <begin position="424"/>
        <end position="434"/>
    </location>
</feature>
<feature type="compositionally biased region" description="Basic and acidic residues" evidence="2">
    <location>
        <begin position="502"/>
        <end position="519"/>
    </location>
</feature>
<evidence type="ECO:0000256" key="2">
    <source>
        <dbReference type="SAM" id="MobiDB-lite"/>
    </source>
</evidence>
<keyword evidence="4" id="KW-1185">Reference proteome</keyword>
<feature type="region of interest" description="Disordered" evidence="2">
    <location>
        <begin position="875"/>
        <end position="894"/>
    </location>
</feature>
<evidence type="ECO:0000313" key="4">
    <source>
        <dbReference type="Proteomes" id="UP000041254"/>
    </source>
</evidence>
<feature type="compositionally biased region" description="Basic and acidic residues" evidence="2">
    <location>
        <begin position="435"/>
        <end position="444"/>
    </location>
</feature>
<feature type="coiled-coil region" evidence="1">
    <location>
        <begin position="41"/>
        <end position="96"/>
    </location>
</feature>
<dbReference type="Proteomes" id="UP000041254">
    <property type="component" value="Unassembled WGS sequence"/>
</dbReference>
<name>A0A0G4EEL4_VITBC</name>
<dbReference type="EMBL" id="CDMY01000206">
    <property type="protein sequence ID" value="CEL94116.1"/>
    <property type="molecule type" value="Genomic_DNA"/>
</dbReference>
<evidence type="ECO:0000313" key="3">
    <source>
        <dbReference type="EMBL" id="CEL94116.1"/>
    </source>
</evidence>
<feature type="compositionally biased region" description="Low complexity" evidence="2">
    <location>
        <begin position="628"/>
        <end position="639"/>
    </location>
</feature>
<accession>A0A0G4EEL4</accession>
<dbReference type="InParanoid" id="A0A0G4EEL4"/>
<proteinExistence type="predicted"/>
<keyword evidence="1" id="KW-0175">Coiled coil</keyword>